<dbReference type="GO" id="GO:0050334">
    <property type="term" value="F:thiaminase activity"/>
    <property type="evidence" value="ECO:0007669"/>
    <property type="project" value="UniProtKB-EC"/>
</dbReference>
<comment type="caution">
    <text evidence="3">The sequence shown here is derived from an EMBL/GenBank/DDBJ whole genome shotgun (WGS) entry which is preliminary data.</text>
</comment>
<reference evidence="3 4" key="2">
    <citation type="submission" date="2014-10" db="EMBL/GenBank/DDBJ databases">
        <title>Paracoccus sanguinis sp. nov., isolated from clinical specimens of New York State patients.</title>
        <authorList>
            <person name="Mingle L.A."/>
            <person name="Cole J.A."/>
            <person name="Lapierre P."/>
            <person name="Musser K.A."/>
        </authorList>
    </citation>
    <scope>NUCLEOTIDE SEQUENCE [LARGE SCALE GENOMIC DNA]</scope>
    <source>
        <strain evidence="3 4">5503</strain>
    </source>
</reference>
<dbReference type="InterPro" id="IPR016084">
    <property type="entry name" value="Haem_Oase-like_multi-hlx"/>
</dbReference>
<sequence>MSALPEAPAYGRAFAAWRGACAADWHAYTHHPFVEGMRDGTLPRAAFLTYLAQDYRFLIHFSRAWALGVVKAGTLEEMRACSATVHALVDGEMALHVGICAAAGIDAAALEATVEAPENLAYTRYVLEAGYSGDFLDLLAALAPCVLGYGEIGLRLAATAAPDTPYRDWIETYAGADYQQTCREVGALLDTALARRLGAAPEALPRWGELADRFATATRLEVAFWGLGRA</sequence>
<gene>
    <name evidence="3" type="ORF">IX56_08285</name>
</gene>
<organism evidence="3 4">
    <name type="scientific">Paracoccus sanguinis</name>
    <dbReference type="NCBI Taxonomy" id="1545044"/>
    <lineage>
        <taxon>Bacteria</taxon>
        <taxon>Pseudomonadati</taxon>
        <taxon>Pseudomonadota</taxon>
        <taxon>Alphaproteobacteria</taxon>
        <taxon>Rhodobacterales</taxon>
        <taxon>Paracoccaceae</taxon>
        <taxon>Paracoccus</taxon>
    </lineage>
</organism>
<dbReference type="PANTHER" id="PTHR43198:SF2">
    <property type="entry name" value="SI:CH1073-67J19.1-RELATED"/>
    <property type="match status" value="1"/>
</dbReference>
<dbReference type="Pfam" id="PF03070">
    <property type="entry name" value="TENA_THI-4"/>
    <property type="match status" value="1"/>
</dbReference>
<comment type="pathway">
    <text evidence="1">Cofactor biosynthesis; thiamine diphosphate biosynthesis.</text>
</comment>
<comment type="catalytic activity">
    <reaction evidence="1">
        <text>thiamine + H2O = 5-(2-hydroxyethyl)-4-methylthiazole + 4-amino-5-hydroxymethyl-2-methylpyrimidine + H(+)</text>
        <dbReference type="Rhea" id="RHEA:17509"/>
        <dbReference type="ChEBI" id="CHEBI:15377"/>
        <dbReference type="ChEBI" id="CHEBI:15378"/>
        <dbReference type="ChEBI" id="CHEBI:16892"/>
        <dbReference type="ChEBI" id="CHEBI:17957"/>
        <dbReference type="ChEBI" id="CHEBI:18385"/>
        <dbReference type="EC" id="3.5.99.2"/>
    </reaction>
</comment>
<dbReference type="GO" id="GO:0005829">
    <property type="term" value="C:cytosol"/>
    <property type="evidence" value="ECO:0007669"/>
    <property type="project" value="TreeGrafter"/>
</dbReference>
<dbReference type="Gene3D" id="1.20.910.10">
    <property type="entry name" value="Heme oxygenase-like"/>
    <property type="match status" value="1"/>
</dbReference>
<dbReference type="EC" id="3.5.99.2" evidence="1"/>
<proteinExistence type="inferred from homology"/>
<name>A0A099GIK6_9RHOB</name>
<comment type="catalytic activity">
    <reaction evidence="1">
        <text>4-amino-5-aminomethyl-2-methylpyrimidine + H2O = 4-amino-5-hydroxymethyl-2-methylpyrimidine + NH4(+)</text>
        <dbReference type="Rhea" id="RHEA:31799"/>
        <dbReference type="ChEBI" id="CHEBI:15377"/>
        <dbReference type="ChEBI" id="CHEBI:16892"/>
        <dbReference type="ChEBI" id="CHEBI:28938"/>
        <dbReference type="ChEBI" id="CHEBI:63416"/>
        <dbReference type="EC" id="3.5.99.2"/>
    </reaction>
</comment>
<dbReference type="UniPathway" id="UPA00060"/>
<keyword evidence="1" id="KW-0378">Hydrolase</keyword>
<dbReference type="InterPro" id="IPR027574">
    <property type="entry name" value="Thiaminase_II"/>
</dbReference>
<evidence type="ECO:0000313" key="4">
    <source>
        <dbReference type="Proteomes" id="UP000029858"/>
    </source>
</evidence>
<accession>A0A099GIK6</accession>
<dbReference type="Proteomes" id="UP000029858">
    <property type="component" value="Unassembled WGS sequence"/>
</dbReference>
<evidence type="ECO:0000259" key="2">
    <source>
        <dbReference type="Pfam" id="PF03070"/>
    </source>
</evidence>
<comment type="function">
    <text evidence="1">Catalyzes an amino-pyrimidine hydrolysis reaction at the C5' of the pyrimidine moiety of thiamine compounds, a reaction that is part of a thiamine salvage pathway.</text>
</comment>
<dbReference type="SUPFAM" id="SSF48613">
    <property type="entry name" value="Heme oxygenase-like"/>
    <property type="match status" value="1"/>
</dbReference>
<dbReference type="InterPro" id="IPR050967">
    <property type="entry name" value="Thiamine_Salvage_TenA"/>
</dbReference>
<dbReference type="PANTHER" id="PTHR43198">
    <property type="entry name" value="BIFUNCTIONAL TH2 PROTEIN"/>
    <property type="match status" value="1"/>
</dbReference>
<dbReference type="EMBL" id="JRKQ01000034">
    <property type="protein sequence ID" value="KGJ22402.1"/>
    <property type="molecule type" value="Genomic_DNA"/>
</dbReference>
<dbReference type="AlphaFoldDB" id="A0A099GIK6"/>
<comment type="similarity">
    <text evidence="1">Belongs to the TenA family.</text>
</comment>
<protein>
    <recommendedName>
        <fullName evidence="1">Aminopyrimidine aminohydrolase</fullName>
        <ecNumber evidence="1">3.5.99.2</ecNumber>
    </recommendedName>
</protein>
<dbReference type="RefSeq" id="WP_036709125.1">
    <property type="nucleotide sequence ID" value="NZ_JRKQ01000034.1"/>
</dbReference>
<keyword evidence="1" id="KW-0784">Thiamine biosynthesis</keyword>
<feature type="domain" description="Thiaminase-2/PQQC" evidence="2">
    <location>
        <begin position="25"/>
        <end position="225"/>
    </location>
</feature>
<dbReference type="GO" id="GO:0009228">
    <property type="term" value="P:thiamine biosynthetic process"/>
    <property type="evidence" value="ECO:0007669"/>
    <property type="project" value="UniProtKB-KW"/>
</dbReference>
<evidence type="ECO:0000313" key="3">
    <source>
        <dbReference type="EMBL" id="KGJ22402.1"/>
    </source>
</evidence>
<dbReference type="CDD" id="cd19367">
    <property type="entry name" value="TenA_C_ScTHI20-like"/>
    <property type="match status" value="1"/>
</dbReference>
<dbReference type="GO" id="GO:0009229">
    <property type="term" value="P:thiamine diphosphate biosynthetic process"/>
    <property type="evidence" value="ECO:0007669"/>
    <property type="project" value="UniProtKB-UniPathway"/>
</dbReference>
<reference evidence="3 4" key="1">
    <citation type="submission" date="2014-09" db="EMBL/GenBank/DDBJ databases">
        <authorList>
            <person name="McGinnis J.M."/>
            <person name="Wolfgang W.J."/>
        </authorList>
    </citation>
    <scope>NUCLEOTIDE SEQUENCE [LARGE SCALE GENOMIC DNA]</scope>
    <source>
        <strain evidence="3 4">5503</strain>
    </source>
</reference>
<evidence type="ECO:0000256" key="1">
    <source>
        <dbReference type="RuleBase" id="RU363093"/>
    </source>
</evidence>
<dbReference type="InterPro" id="IPR004305">
    <property type="entry name" value="Thiaminase-2/PQQC"/>
</dbReference>
<dbReference type="NCBIfam" id="TIGR04306">
    <property type="entry name" value="salvage_TenA"/>
    <property type="match status" value="1"/>
</dbReference>